<sequence length="393" mass="43811">MFKTAAVLAGFFVSIQFGFAEESVWVRHTIDNTSRGADGIRVADFNSDGHLDLVTGWEEGGQIRVYTNPGPKASRSSWPFSIAGHVASPEDAVFADLDGDGQMEVVSCCEGKNRSVYFHWQKEQSWETVAVPALESQGLWMFCAPMDIDHQHGVDLVIGAKGANAQLGWLQSPSDPRQTAEWKWNPLTQVGWIMSIEVTDMDGDGDEDILYTDRKLSRRGLHWLEYQQSDSGSPQWTRHTVGGTDREVMFLSQGDLNHDGKTDIAVAVKNGPITWYERADDSGQNWIEHEIAMPSDAGTGKGIAILDVDLDGLNDLVFSCEHSGEKRGLEWLKRDNVMSDEWVFKDIAGLEDGVKFDLLQSIDLDHDGDLDQLTCEERDNLGVIWYENPTISE</sequence>
<dbReference type="Pfam" id="PF13517">
    <property type="entry name" value="FG-GAP_3"/>
    <property type="match status" value="2"/>
</dbReference>
<dbReference type="PANTHER" id="PTHR44103">
    <property type="entry name" value="PROPROTEIN CONVERTASE P"/>
    <property type="match status" value="1"/>
</dbReference>
<dbReference type="Proteomes" id="UP000317243">
    <property type="component" value="Unassembled WGS sequence"/>
</dbReference>
<dbReference type="AlphaFoldDB" id="A0A5C5WQW0"/>
<dbReference type="EMBL" id="SIHI01000007">
    <property type="protein sequence ID" value="TWT52182.1"/>
    <property type="molecule type" value="Genomic_DNA"/>
</dbReference>
<comment type="caution">
    <text evidence="2">The sequence shown here is derived from an EMBL/GenBank/DDBJ whole genome shotgun (WGS) entry which is preliminary data.</text>
</comment>
<dbReference type="PANTHER" id="PTHR44103:SF1">
    <property type="entry name" value="PROPROTEIN CONVERTASE P"/>
    <property type="match status" value="1"/>
</dbReference>
<dbReference type="InterPro" id="IPR013517">
    <property type="entry name" value="FG-GAP"/>
</dbReference>
<gene>
    <name evidence="2" type="ORF">KOR42_30500</name>
</gene>
<evidence type="ECO:0000313" key="3">
    <source>
        <dbReference type="Proteomes" id="UP000317243"/>
    </source>
</evidence>
<dbReference type="Gene3D" id="2.130.10.130">
    <property type="entry name" value="Integrin alpha, N-terminal"/>
    <property type="match status" value="2"/>
</dbReference>
<keyword evidence="1" id="KW-0732">Signal</keyword>
<dbReference type="OrthoDB" id="243895at2"/>
<reference evidence="2 3" key="1">
    <citation type="submission" date="2019-02" db="EMBL/GenBank/DDBJ databases">
        <title>Deep-cultivation of Planctomycetes and their phenomic and genomic characterization uncovers novel biology.</title>
        <authorList>
            <person name="Wiegand S."/>
            <person name="Jogler M."/>
            <person name="Boedeker C."/>
            <person name="Pinto D."/>
            <person name="Vollmers J."/>
            <person name="Rivas-Marin E."/>
            <person name="Kohn T."/>
            <person name="Peeters S.H."/>
            <person name="Heuer A."/>
            <person name="Rast P."/>
            <person name="Oberbeckmann S."/>
            <person name="Bunk B."/>
            <person name="Jeske O."/>
            <person name="Meyerdierks A."/>
            <person name="Storesund J.E."/>
            <person name="Kallscheuer N."/>
            <person name="Luecker S."/>
            <person name="Lage O.M."/>
            <person name="Pohl T."/>
            <person name="Merkel B.J."/>
            <person name="Hornburger P."/>
            <person name="Mueller R.-W."/>
            <person name="Bruemmer F."/>
            <person name="Labrenz M."/>
            <person name="Spormann A.M."/>
            <person name="Op Den Camp H."/>
            <person name="Overmann J."/>
            <person name="Amann R."/>
            <person name="Jetten M.S.M."/>
            <person name="Mascher T."/>
            <person name="Medema M.H."/>
            <person name="Devos D.P."/>
            <person name="Kaster A.-K."/>
            <person name="Ovreas L."/>
            <person name="Rohde M."/>
            <person name="Galperin M.Y."/>
            <person name="Jogler C."/>
        </authorList>
    </citation>
    <scope>NUCLEOTIDE SEQUENCE [LARGE SCALE GENOMIC DNA]</scope>
    <source>
        <strain evidence="2 3">KOR42</strain>
    </source>
</reference>
<dbReference type="RefSeq" id="WP_146510547.1">
    <property type="nucleotide sequence ID" value="NZ_SIHI01000007.1"/>
</dbReference>
<dbReference type="InterPro" id="IPR028994">
    <property type="entry name" value="Integrin_alpha_N"/>
</dbReference>
<dbReference type="SUPFAM" id="SSF69318">
    <property type="entry name" value="Integrin alpha N-terminal domain"/>
    <property type="match status" value="1"/>
</dbReference>
<accession>A0A5C5WQW0</accession>
<keyword evidence="3" id="KW-1185">Reference proteome</keyword>
<protein>
    <submittedName>
        <fullName evidence="2">FG-GAP repeat protein</fullName>
    </submittedName>
</protein>
<evidence type="ECO:0000256" key="1">
    <source>
        <dbReference type="ARBA" id="ARBA00022729"/>
    </source>
</evidence>
<evidence type="ECO:0000313" key="2">
    <source>
        <dbReference type="EMBL" id="TWT52182.1"/>
    </source>
</evidence>
<proteinExistence type="predicted"/>
<name>A0A5C5WQW0_9PLAN</name>
<organism evidence="2 3">
    <name type="scientific">Thalassoglobus neptunius</name>
    <dbReference type="NCBI Taxonomy" id="1938619"/>
    <lineage>
        <taxon>Bacteria</taxon>
        <taxon>Pseudomonadati</taxon>
        <taxon>Planctomycetota</taxon>
        <taxon>Planctomycetia</taxon>
        <taxon>Planctomycetales</taxon>
        <taxon>Planctomycetaceae</taxon>
        <taxon>Thalassoglobus</taxon>
    </lineage>
</organism>